<dbReference type="Gene3D" id="2.115.10.20">
    <property type="entry name" value="Glycosyl hydrolase domain, family 43"/>
    <property type="match status" value="1"/>
</dbReference>
<dbReference type="Pfam" id="PF00251">
    <property type="entry name" value="Glyco_hydro_32N"/>
    <property type="match status" value="1"/>
</dbReference>
<evidence type="ECO:0000256" key="3">
    <source>
        <dbReference type="ARBA" id="ARBA00023295"/>
    </source>
</evidence>
<name>A0A420NIV5_FUSOX</name>
<dbReference type="InterPro" id="IPR013320">
    <property type="entry name" value="ConA-like_dom_sf"/>
</dbReference>
<comment type="caution">
    <text evidence="7">The sequence shown here is derived from an EMBL/GenBank/DDBJ whole genome shotgun (WGS) entry which is preliminary data.</text>
</comment>
<protein>
    <recommendedName>
        <fullName evidence="9">Levanase</fullName>
    </recommendedName>
</protein>
<dbReference type="SUPFAM" id="SSF75005">
    <property type="entry name" value="Arabinanase/levansucrase/invertase"/>
    <property type="match status" value="1"/>
</dbReference>
<keyword evidence="3 4" id="KW-0326">Glycosidase</keyword>
<dbReference type="Proteomes" id="UP000285084">
    <property type="component" value="Unassembled WGS sequence"/>
</dbReference>
<evidence type="ECO:0000256" key="2">
    <source>
        <dbReference type="ARBA" id="ARBA00022801"/>
    </source>
</evidence>
<dbReference type="EMBL" id="MRCX01000028">
    <property type="protein sequence ID" value="RKK80226.1"/>
    <property type="molecule type" value="Genomic_DNA"/>
</dbReference>
<dbReference type="VEuPathDB" id="FungiDB:FOC1_g10001261"/>
<dbReference type="InterPro" id="IPR023296">
    <property type="entry name" value="Glyco_hydro_beta-prop_sf"/>
</dbReference>
<dbReference type="PANTHER" id="PTHR42800:SF1">
    <property type="entry name" value="EXOINULINASE INUD (AFU_ORTHOLOGUE AFUA_5G00480)"/>
    <property type="match status" value="1"/>
</dbReference>
<dbReference type="GO" id="GO:0004575">
    <property type="term" value="F:sucrose alpha-glucosidase activity"/>
    <property type="evidence" value="ECO:0007669"/>
    <property type="project" value="TreeGrafter"/>
</dbReference>
<dbReference type="VEuPathDB" id="FungiDB:FOXG_11756"/>
<reference evidence="7 8" key="1">
    <citation type="journal article" date="2018" name="Sci. Rep.">
        <title>Characterisation of pathogen-specific regions and novel effector candidates in Fusarium oxysporum f. sp. cepae.</title>
        <authorList>
            <person name="Armitage A.D."/>
            <person name="Taylor A."/>
            <person name="Sobczyk M.K."/>
            <person name="Baxter L."/>
            <person name="Greenfield B.P."/>
            <person name="Bates H.J."/>
            <person name="Wilson F."/>
            <person name="Jackson A.C."/>
            <person name="Ott S."/>
            <person name="Harrison R.J."/>
            <person name="Clarkson J.P."/>
        </authorList>
    </citation>
    <scope>NUCLEOTIDE SEQUENCE [LARGE SCALE GENOMIC DNA]</scope>
    <source>
        <strain evidence="7 8">Fo_A13</strain>
    </source>
</reference>
<dbReference type="SUPFAM" id="SSF49899">
    <property type="entry name" value="Concanavalin A-like lectins/glucanases"/>
    <property type="match status" value="1"/>
</dbReference>
<organism evidence="7 8">
    <name type="scientific">Fusarium oxysporum</name>
    <name type="common">Fusarium vascular wilt</name>
    <dbReference type="NCBI Taxonomy" id="5507"/>
    <lineage>
        <taxon>Eukaryota</taxon>
        <taxon>Fungi</taxon>
        <taxon>Dikarya</taxon>
        <taxon>Ascomycota</taxon>
        <taxon>Pezizomycotina</taxon>
        <taxon>Sordariomycetes</taxon>
        <taxon>Hypocreomycetidae</taxon>
        <taxon>Hypocreales</taxon>
        <taxon>Nectriaceae</taxon>
        <taxon>Fusarium</taxon>
        <taxon>Fusarium oxysporum species complex</taxon>
    </lineage>
</organism>
<proteinExistence type="inferred from homology"/>
<dbReference type="VEuPathDB" id="FungiDB:FOIG_15016"/>
<evidence type="ECO:0000313" key="7">
    <source>
        <dbReference type="EMBL" id="RKK80226.1"/>
    </source>
</evidence>
<dbReference type="VEuPathDB" id="FungiDB:HZS61_016797"/>
<accession>A0A420NIV5</accession>
<evidence type="ECO:0000313" key="8">
    <source>
        <dbReference type="Proteomes" id="UP000285084"/>
    </source>
</evidence>
<evidence type="ECO:0000259" key="5">
    <source>
        <dbReference type="Pfam" id="PF00251"/>
    </source>
</evidence>
<dbReference type="GO" id="GO:0005737">
    <property type="term" value="C:cytoplasm"/>
    <property type="evidence" value="ECO:0007669"/>
    <property type="project" value="TreeGrafter"/>
</dbReference>
<gene>
    <name evidence="7" type="ORF">BFJ69_g4416</name>
</gene>
<sequence length="241" mass="25893">MDDGPDFYATVSWENPNDRYGSRYAIGWMNNWEYAASLPYYADFAGQDSLVREVKLKTINGSPTLVSIPIGGYEDIVASSKSVSEKTITKDPASASLPSELEEGAYIIRATISKNDGDKGNEVRFVIKSDGTFSTTIGYDFLHSQAFLVRDSDGSATVSMAAGPKQAYDTVRTAPYPSGGSTVKLVIYVDWNSVEVFVNDGVAVLSGLTYPNQGANGVRVVSDTGSLTLVSFSYAACEGVY</sequence>
<evidence type="ECO:0008006" key="9">
    <source>
        <dbReference type="Google" id="ProtNLM"/>
    </source>
</evidence>
<dbReference type="Pfam" id="PF08244">
    <property type="entry name" value="Glyco_hydro_32C"/>
    <property type="match status" value="1"/>
</dbReference>
<evidence type="ECO:0000256" key="4">
    <source>
        <dbReference type="RuleBase" id="RU362110"/>
    </source>
</evidence>
<dbReference type="InterPro" id="IPR013148">
    <property type="entry name" value="Glyco_hydro_32_N"/>
</dbReference>
<dbReference type="InterPro" id="IPR013189">
    <property type="entry name" value="Glyco_hydro_32_C"/>
</dbReference>
<dbReference type="VEuPathDB" id="FungiDB:FOC4_g10007768"/>
<dbReference type="VEuPathDB" id="FungiDB:FOZG_11883"/>
<dbReference type="VEuPathDB" id="FungiDB:FOMG_14160"/>
<dbReference type="GO" id="GO:0005987">
    <property type="term" value="P:sucrose catabolic process"/>
    <property type="evidence" value="ECO:0007669"/>
    <property type="project" value="TreeGrafter"/>
</dbReference>
<feature type="domain" description="Glycosyl hydrolase family 32 C-terminal" evidence="6">
    <location>
        <begin position="82"/>
        <end position="233"/>
    </location>
</feature>
<evidence type="ECO:0000256" key="1">
    <source>
        <dbReference type="ARBA" id="ARBA00009902"/>
    </source>
</evidence>
<dbReference type="AlphaFoldDB" id="A0A420NIV5"/>
<feature type="domain" description="Glycosyl hydrolase family 32 N-terminal" evidence="5">
    <location>
        <begin position="1"/>
        <end position="60"/>
    </location>
</feature>
<keyword evidence="2 4" id="KW-0378">Hydrolase</keyword>
<dbReference type="Gene3D" id="2.60.120.560">
    <property type="entry name" value="Exo-inulinase, domain 1"/>
    <property type="match status" value="1"/>
</dbReference>
<evidence type="ECO:0000259" key="6">
    <source>
        <dbReference type="Pfam" id="PF08244"/>
    </source>
</evidence>
<dbReference type="PANTHER" id="PTHR42800">
    <property type="entry name" value="EXOINULINASE INUD (AFU_ORTHOLOGUE AFUA_5G00480)"/>
    <property type="match status" value="1"/>
</dbReference>
<comment type="similarity">
    <text evidence="1 4">Belongs to the glycosyl hydrolase 32 family.</text>
</comment>